<protein>
    <submittedName>
        <fullName evidence="2">Uncharacterized protein</fullName>
    </submittedName>
</protein>
<organism evidence="2 3">
    <name type="scientific">Steinernema carpocapsae</name>
    <name type="common">Entomopathogenic nematode</name>
    <dbReference type="NCBI Taxonomy" id="34508"/>
    <lineage>
        <taxon>Eukaryota</taxon>
        <taxon>Metazoa</taxon>
        <taxon>Ecdysozoa</taxon>
        <taxon>Nematoda</taxon>
        <taxon>Chromadorea</taxon>
        <taxon>Rhabditida</taxon>
        <taxon>Tylenchina</taxon>
        <taxon>Panagrolaimomorpha</taxon>
        <taxon>Strongyloidoidea</taxon>
        <taxon>Steinernematidae</taxon>
        <taxon>Steinernema</taxon>
    </lineage>
</organism>
<sequence length="68" mass="7583">MKFVLELIFYLKKKLAILARDLAVGELHDRLNAAMIEDNGEEKNEGDEEKDGEDDDCGDEAPVPTASF</sequence>
<dbReference type="AlphaFoldDB" id="A0A4U5MWL0"/>
<reference evidence="2 3" key="2">
    <citation type="journal article" date="2019" name="G3 (Bethesda)">
        <title>Hybrid Assembly of the Genome of the Entomopathogenic Nematode Steinernema carpocapsae Identifies the X-Chromosome.</title>
        <authorList>
            <person name="Serra L."/>
            <person name="Macchietto M."/>
            <person name="Macias-Munoz A."/>
            <person name="McGill C.J."/>
            <person name="Rodriguez I.M."/>
            <person name="Rodriguez B."/>
            <person name="Murad R."/>
            <person name="Mortazavi A."/>
        </authorList>
    </citation>
    <scope>NUCLEOTIDE SEQUENCE [LARGE SCALE GENOMIC DNA]</scope>
    <source>
        <strain evidence="2 3">ALL</strain>
    </source>
</reference>
<feature type="region of interest" description="Disordered" evidence="1">
    <location>
        <begin position="36"/>
        <end position="68"/>
    </location>
</feature>
<evidence type="ECO:0000313" key="3">
    <source>
        <dbReference type="Proteomes" id="UP000298663"/>
    </source>
</evidence>
<reference evidence="2 3" key="1">
    <citation type="journal article" date="2015" name="Genome Biol.">
        <title>Comparative genomics of Steinernema reveals deeply conserved gene regulatory networks.</title>
        <authorList>
            <person name="Dillman A.R."/>
            <person name="Macchietto M."/>
            <person name="Porter C.F."/>
            <person name="Rogers A."/>
            <person name="Williams B."/>
            <person name="Antoshechkin I."/>
            <person name="Lee M.M."/>
            <person name="Goodwin Z."/>
            <person name="Lu X."/>
            <person name="Lewis E.E."/>
            <person name="Goodrich-Blair H."/>
            <person name="Stock S.P."/>
            <person name="Adams B.J."/>
            <person name="Sternberg P.W."/>
            <person name="Mortazavi A."/>
        </authorList>
    </citation>
    <scope>NUCLEOTIDE SEQUENCE [LARGE SCALE GENOMIC DNA]</scope>
    <source>
        <strain evidence="2 3">ALL</strain>
    </source>
</reference>
<keyword evidence="3" id="KW-1185">Reference proteome</keyword>
<evidence type="ECO:0000256" key="1">
    <source>
        <dbReference type="SAM" id="MobiDB-lite"/>
    </source>
</evidence>
<comment type="caution">
    <text evidence="2">The sequence shown here is derived from an EMBL/GenBank/DDBJ whole genome shotgun (WGS) entry which is preliminary data.</text>
</comment>
<proteinExistence type="predicted"/>
<evidence type="ECO:0000313" key="2">
    <source>
        <dbReference type="EMBL" id="TKR73912.1"/>
    </source>
</evidence>
<name>A0A4U5MWL0_STECR</name>
<dbReference type="Proteomes" id="UP000298663">
    <property type="component" value="Unassembled WGS sequence"/>
</dbReference>
<gene>
    <name evidence="2" type="ORF">L596_021157</name>
</gene>
<accession>A0A4U5MWL0</accession>
<dbReference type="EMBL" id="AZBU02000006">
    <property type="protein sequence ID" value="TKR73912.1"/>
    <property type="molecule type" value="Genomic_DNA"/>
</dbReference>
<feature type="compositionally biased region" description="Acidic residues" evidence="1">
    <location>
        <begin position="38"/>
        <end position="59"/>
    </location>
</feature>